<protein>
    <submittedName>
        <fullName evidence="1">Uncharacterized protein</fullName>
    </submittedName>
</protein>
<organism evidence="1 2">
    <name type="scientific">Puccinia coronata f. sp. avenae</name>
    <dbReference type="NCBI Taxonomy" id="200324"/>
    <lineage>
        <taxon>Eukaryota</taxon>
        <taxon>Fungi</taxon>
        <taxon>Dikarya</taxon>
        <taxon>Basidiomycota</taxon>
        <taxon>Pucciniomycotina</taxon>
        <taxon>Pucciniomycetes</taxon>
        <taxon>Pucciniales</taxon>
        <taxon>Pucciniaceae</taxon>
        <taxon>Puccinia</taxon>
    </lineage>
</organism>
<dbReference type="OrthoDB" id="2505542at2759"/>
<dbReference type="EMBL" id="PGCJ01000101">
    <property type="protein sequence ID" value="PLW48673.1"/>
    <property type="molecule type" value="Genomic_DNA"/>
</dbReference>
<dbReference type="Proteomes" id="UP000235388">
    <property type="component" value="Unassembled WGS sequence"/>
</dbReference>
<evidence type="ECO:0000313" key="1">
    <source>
        <dbReference type="EMBL" id="PLW48673.1"/>
    </source>
</evidence>
<proteinExistence type="predicted"/>
<sequence>MANPNQHHQSTPNEDFMRLMMETQHQSMLQAQSEQTAAAACMARLEEAILLLSVKTEEAPRTATPSHVIPGEVDLQRVQTTDGPCYKGPFQQVEPFLKWIHAVQVFFAKKDVVVCYFGFKYQMW</sequence>
<evidence type="ECO:0000313" key="2">
    <source>
        <dbReference type="Proteomes" id="UP000235388"/>
    </source>
</evidence>
<gene>
    <name evidence="1" type="ORF">PCANC_15482</name>
</gene>
<name>A0A2N5VF95_9BASI</name>
<reference evidence="1 2" key="1">
    <citation type="submission" date="2017-11" db="EMBL/GenBank/DDBJ databases">
        <title>De novo assembly and phasing of dikaryotic genomes from two isolates of Puccinia coronata f. sp. avenae, the causal agent of oat crown rust.</title>
        <authorList>
            <person name="Miller M.E."/>
            <person name="Zhang Y."/>
            <person name="Omidvar V."/>
            <person name="Sperschneider J."/>
            <person name="Schwessinger B."/>
            <person name="Raley C."/>
            <person name="Palmer J.M."/>
            <person name="Garnica D."/>
            <person name="Upadhyaya N."/>
            <person name="Rathjen J."/>
            <person name="Taylor J.M."/>
            <person name="Park R.F."/>
            <person name="Dodds P.N."/>
            <person name="Hirsch C.D."/>
            <person name="Kianian S.F."/>
            <person name="Figueroa M."/>
        </authorList>
    </citation>
    <scope>NUCLEOTIDE SEQUENCE [LARGE SCALE GENOMIC DNA]</scope>
    <source>
        <strain evidence="1">12NC29</strain>
    </source>
</reference>
<accession>A0A2N5VF95</accession>
<keyword evidence="2" id="KW-1185">Reference proteome</keyword>
<dbReference type="AlphaFoldDB" id="A0A2N5VF95"/>
<comment type="caution">
    <text evidence="1">The sequence shown here is derived from an EMBL/GenBank/DDBJ whole genome shotgun (WGS) entry which is preliminary data.</text>
</comment>